<reference evidence="2 3" key="1">
    <citation type="submission" date="2019-08" db="EMBL/GenBank/DDBJ databases">
        <title>Bradymonadales sp. TMQ4.</title>
        <authorList>
            <person name="Liang Q."/>
        </authorList>
    </citation>
    <scope>NUCLEOTIDE SEQUENCE [LARGE SCALE GENOMIC DNA]</scope>
    <source>
        <strain evidence="2 3">TMQ4</strain>
    </source>
</reference>
<dbReference type="OrthoDB" id="128799at2"/>
<dbReference type="InterPro" id="IPR029058">
    <property type="entry name" value="AB_hydrolase_fold"/>
</dbReference>
<dbReference type="RefSeq" id="WP_146979315.1">
    <property type="nucleotide sequence ID" value="NZ_VOSM01000001.1"/>
</dbReference>
<dbReference type="InterPro" id="IPR008886">
    <property type="entry name" value="UPF0227/Esterase_YqiA"/>
</dbReference>
<sequence>MNKPEFHLAYLHGFASSARSVMGAWLARELEAVGYELHLPELNVPSFYELTFSEALRVMDRLDADVARTGRPWRLVGSSMGGYLAARWAQLNPGRVDRLLLLAPGFDLPARWPHLVGQKRMERWEAQGELKLPGPDERMQPVSWNFIEDARTHEPWPQVECPVVIVHGRRDPTVPVASSRRYVEMYPEVRLVEVEDRHQLKDSRDTIWSEMVQLFEIKGQMDRM</sequence>
<dbReference type="AlphaFoldDB" id="A0A5C6XAG4"/>
<accession>A0A5C6XAG4</accession>
<dbReference type="PANTHER" id="PTHR16138">
    <property type="entry name" value="MYCOPHENOLIC ACID ACYL-GLUCURONIDE ESTERASE, MITOCHONDRIAL"/>
    <property type="match status" value="1"/>
</dbReference>
<dbReference type="Gene3D" id="3.40.50.1820">
    <property type="entry name" value="alpha/beta hydrolase"/>
    <property type="match status" value="1"/>
</dbReference>
<keyword evidence="3" id="KW-1185">Reference proteome</keyword>
<dbReference type="Proteomes" id="UP000321412">
    <property type="component" value="Unassembled WGS sequence"/>
</dbReference>
<evidence type="ECO:0000313" key="2">
    <source>
        <dbReference type="EMBL" id="TXD38876.1"/>
    </source>
</evidence>
<name>A0A5C6XAG4_9DELT</name>
<dbReference type="SUPFAM" id="SSF53474">
    <property type="entry name" value="alpha/beta-Hydrolases"/>
    <property type="match status" value="1"/>
</dbReference>
<dbReference type="PANTHER" id="PTHR16138:SF7">
    <property type="entry name" value="PALMITOYL-PROTEIN THIOESTERASE ABHD10, MITOCHONDRIAL"/>
    <property type="match status" value="1"/>
</dbReference>
<keyword evidence="1 2" id="KW-0378">Hydrolase</keyword>
<protein>
    <submittedName>
        <fullName evidence="2">Alpha/beta hydrolase</fullName>
    </submittedName>
</protein>
<evidence type="ECO:0000256" key="1">
    <source>
        <dbReference type="ARBA" id="ARBA00022801"/>
    </source>
</evidence>
<proteinExistence type="predicted"/>
<gene>
    <name evidence="2" type="ORF">FRC98_00280</name>
</gene>
<dbReference type="Pfam" id="PF05728">
    <property type="entry name" value="UPF0227"/>
    <property type="match status" value="1"/>
</dbReference>
<organism evidence="2 3">
    <name type="scientific">Lujinxingia vulgaris</name>
    <dbReference type="NCBI Taxonomy" id="2600176"/>
    <lineage>
        <taxon>Bacteria</taxon>
        <taxon>Deltaproteobacteria</taxon>
        <taxon>Bradymonadales</taxon>
        <taxon>Lujinxingiaceae</taxon>
        <taxon>Lujinxingia</taxon>
    </lineage>
</organism>
<dbReference type="EMBL" id="VOSM01000001">
    <property type="protein sequence ID" value="TXD38876.1"/>
    <property type="molecule type" value="Genomic_DNA"/>
</dbReference>
<evidence type="ECO:0000313" key="3">
    <source>
        <dbReference type="Proteomes" id="UP000321412"/>
    </source>
</evidence>
<dbReference type="GO" id="GO:0004553">
    <property type="term" value="F:hydrolase activity, hydrolyzing O-glycosyl compounds"/>
    <property type="evidence" value="ECO:0007669"/>
    <property type="project" value="TreeGrafter"/>
</dbReference>
<comment type="caution">
    <text evidence="2">The sequence shown here is derived from an EMBL/GenBank/DDBJ whole genome shotgun (WGS) entry which is preliminary data.</text>
</comment>
<dbReference type="InterPro" id="IPR052382">
    <property type="entry name" value="ABHD10_acyl-thioesterase"/>
</dbReference>